<proteinExistence type="predicted"/>
<gene>
    <name evidence="2" type="ORF">R1sor_013593</name>
</gene>
<accession>A0ABD3H9V2</accession>
<evidence type="ECO:0000313" key="2">
    <source>
        <dbReference type="EMBL" id="KAL3687284.1"/>
    </source>
</evidence>
<organism evidence="2 3">
    <name type="scientific">Riccia sorocarpa</name>
    <dbReference type="NCBI Taxonomy" id="122646"/>
    <lineage>
        <taxon>Eukaryota</taxon>
        <taxon>Viridiplantae</taxon>
        <taxon>Streptophyta</taxon>
        <taxon>Embryophyta</taxon>
        <taxon>Marchantiophyta</taxon>
        <taxon>Marchantiopsida</taxon>
        <taxon>Marchantiidae</taxon>
        <taxon>Marchantiales</taxon>
        <taxon>Ricciaceae</taxon>
        <taxon>Riccia</taxon>
    </lineage>
</organism>
<evidence type="ECO:0000313" key="3">
    <source>
        <dbReference type="Proteomes" id="UP001633002"/>
    </source>
</evidence>
<protein>
    <submittedName>
        <fullName evidence="2">Uncharacterized protein</fullName>
    </submittedName>
</protein>
<feature type="compositionally biased region" description="Low complexity" evidence="1">
    <location>
        <begin position="51"/>
        <end position="67"/>
    </location>
</feature>
<evidence type="ECO:0000256" key="1">
    <source>
        <dbReference type="SAM" id="MobiDB-lite"/>
    </source>
</evidence>
<keyword evidence="3" id="KW-1185">Reference proteome</keyword>
<feature type="region of interest" description="Disordered" evidence="1">
    <location>
        <begin position="1"/>
        <end position="26"/>
    </location>
</feature>
<feature type="region of interest" description="Disordered" evidence="1">
    <location>
        <begin position="51"/>
        <end position="79"/>
    </location>
</feature>
<sequence length="216" mass="23403">MLHQAPRLPTSLAGGSQGDIRIPTPSAWQLGRNLPLALEPRGPISMPRSAADIARAAARHQTQQQIHDSQSGDSEPTSLADQDVNVKFSHALANPNGQRVSPANSNRSFTVDGMADQGNAVEADDVELSDAYADPTEGDGGEIYYKREVIEEVMEAFLKLPDRTPSGDAGDDEYDKTHEDEDTAETDTIMEPNEDIGRANPHNMIEVGATKSQEQR</sequence>
<dbReference type="Proteomes" id="UP001633002">
    <property type="component" value="Unassembled WGS sequence"/>
</dbReference>
<feature type="compositionally biased region" description="Acidic residues" evidence="1">
    <location>
        <begin position="169"/>
        <end position="185"/>
    </location>
</feature>
<feature type="region of interest" description="Disordered" evidence="1">
    <location>
        <begin position="158"/>
        <end position="216"/>
    </location>
</feature>
<comment type="caution">
    <text evidence="2">The sequence shown here is derived from an EMBL/GenBank/DDBJ whole genome shotgun (WGS) entry which is preliminary data.</text>
</comment>
<feature type="region of interest" description="Disordered" evidence="1">
    <location>
        <begin position="92"/>
        <end position="112"/>
    </location>
</feature>
<dbReference type="EMBL" id="JBJQOH010000004">
    <property type="protein sequence ID" value="KAL3687284.1"/>
    <property type="molecule type" value="Genomic_DNA"/>
</dbReference>
<feature type="compositionally biased region" description="Polar residues" evidence="1">
    <location>
        <begin position="68"/>
        <end position="79"/>
    </location>
</feature>
<feature type="compositionally biased region" description="Polar residues" evidence="1">
    <location>
        <begin position="95"/>
        <end position="109"/>
    </location>
</feature>
<reference evidence="2 3" key="1">
    <citation type="submission" date="2024-09" db="EMBL/GenBank/DDBJ databases">
        <title>Chromosome-scale assembly of Riccia sorocarpa.</title>
        <authorList>
            <person name="Paukszto L."/>
        </authorList>
    </citation>
    <scope>NUCLEOTIDE SEQUENCE [LARGE SCALE GENOMIC DNA]</scope>
    <source>
        <strain evidence="2">LP-2024</strain>
        <tissue evidence="2">Aerial parts of the thallus</tissue>
    </source>
</reference>
<name>A0ABD3H9V2_9MARC</name>
<dbReference type="AlphaFoldDB" id="A0ABD3H9V2"/>